<dbReference type="Proteomes" id="UP000280696">
    <property type="component" value="Unassembled WGS sequence"/>
</dbReference>
<organism evidence="2 3">
    <name type="scientific">Parablautia intestinalis</name>
    <dbReference type="NCBI Taxonomy" id="2320100"/>
    <lineage>
        <taxon>Bacteria</taxon>
        <taxon>Bacillati</taxon>
        <taxon>Bacillota</taxon>
        <taxon>Clostridia</taxon>
        <taxon>Lachnospirales</taxon>
        <taxon>Lachnospiraceae</taxon>
        <taxon>Parablautia</taxon>
    </lineage>
</organism>
<dbReference type="EMBL" id="RAYQ01000015">
    <property type="protein sequence ID" value="RKI90288.1"/>
    <property type="molecule type" value="Genomic_DNA"/>
</dbReference>
<evidence type="ECO:0000256" key="1">
    <source>
        <dbReference type="SAM" id="Phobius"/>
    </source>
</evidence>
<accession>A0A3A9AG79</accession>
<dbReference type="AlphaFoldDB" id="A0A3A9AG79"/>
<feature type="transmembrane region" description="Helical" evidence="1">
    <location>
        <begin position="12"/>
        <end position="40"/>
    </location>
</feature>
<keyword evidence="1" id="KW-1133">Transmembrane helix</keyword>
<protein>
    <recommendedName>
        <fullName evidence="4">ABC transporter permease</fullName>
    </recommendedName>
</protein>
<reference evidence="2 3" key="1">
    <citation type="submission" date="2018-09" db="EMBL/GenBank/DDBJ databases">
        <title>Murine metabolic-syndrome-specific gut microbial biobank.</title>
        <authorList>
            <person name="Liu C."/>
        </authorList>
    </citation>
    <scope>NUCLEOTIDE SEQUENCE [LARGE SCALE GENOMIC DNA]</scope>
    <source>
        <strain evidence="2 3">0.1xD8-82</strain>
    </source>
</reference>
<evidence type="ECO:0000313" key="3">
    <source>
        <dbReference type="Proteomes" id="UP000280696"/>
    </source>
</evidence>
<feature type="transmembrane region" description="Helical" evidence="1">
    <location>
        <begin position="52"/>
        <end position="75"/>
    </location>
</feature>
<feature type="transmembrane region" description="Helical" evidence="1">
    <location>
        <begin position="109"/>
        <end position="134"/>
    </location>
</feature>
<evidence type="ECO:0008006" key="4">
    <source>
        <dbReference type="Google" id="ProtNLM"/>
    </source>
</evidence>
<gene>
    <name evidence="2" type="ORF">D7V94_14290</name>
</gene>
<feature type="transmembrane region" description="Helical" evidence="1">
    <location>
        <begin position="168"/>
        <end position="192"/>
    </location>
</feature>
<name>A0A3A9AG79_9FIRM</name>
<keyword evidence="1" id="KW-0472">Membrane</keyword>
<keyword evidence="1" id="KW-0812">Transmembrane</keyword>
<feature type="transmembrane region" description="Helical" evidence="1">
    <location>
        <begin position="247"/>
        <end position="268"/>
    </location>
</feature>
<sequence length="281" mass="31486">MLGKLLKHEWKAVWKVPVLLIAVLMITAVLAGLTFALPVWDSEWVGLPLSGMMLILMFYFAMIATVLGITIYFAVRYYKNMFTDEGYLTHTLPVTARQLLLNKTITMSVWNLLAMIAVAASVFVFLVIMFLALAPKDGSFARDLVEAVKLWPEALNSPYMDGFESFCFGALFTVLVGAFSNTMMLIGAITLGQMVRKHRILGAVGAYFGFQIIIQILSSAVFIPLMIKMADSSYYQNIYELQTPFPVLTPFYFMVAGASLVVGIGLYFMSEYLIRHKLELE</sequence>
<comment type="caution">
    <text evidence="2">The sequence shown here is derived from an EMBL/GenBank/DDBJ whole genome shotgun (WGS) entry which is preliminary data.</text>
</comment>
<evidence type="ECO:0000313" key="2">
    <source>
        <dbReference type="EMBL" id="RKI90288.1"/>
    </source>
</evidence>
<proteinExistence type="predicted"/>
<dbReference type="OrthoDB" id="9816138at2"/>
<keyword evidence="3" id="KW-1185">Reference proteome</keyword>
<feature type="transmembrane region" description="Helical" evidence="1">
    <location>
        <begin position="204"/>
        <end position="227"/>
    </location>
</feature>
<dbReference type="RefSeq" id="WP_120470934.1">
    <property type="nucleotide sequence ID" value="NZ_RAYQ01000015.1"/>
</dbReference>